<reference evidence="2" key="1">
    <citation type="submission" date="2021-02" db="EMBL/GenBank/DDBJ databases">
        <authorList>
            <person name="Dougan E. K."/>
            <person name="Rhodes N."/>
            <person name="Thang M."/>
            <person name="Chan C."/>
        </authorList>
    </citation>
    <scope>NUCLEOTIDE SEQUENCE</scope>
</reference>
<dbReference type="AlphaFoldDB" id="A0A812XRI1"/>
<feature type="transmembrane region" description="Helical" evidence="1">
    <location>
        <begin position="20"/>
        <end position="41"/>
    </location>
</feature>
<keyword evidence="1" id="KW-0472">Membrane</keyword>
<dbReference type="Proteomes" id="UP000649617">
    <property type="component" value="Unassembled WGS sequence"/>
</dbReference>
<evidence type="ECO:0000313" key="2">
    <source>
        <dbReference type="EMBL" id="CAE7745316.1"/>
    </source>
</evidence>
<keyword evidence="3" id="KW-1185">Reference proteome</keyword>
<feature type="transmembrane region" description="Helical" evidence="1">
    <location>
        <begin position="133"/>
        <end position="150"/>
    </location>
</feature>
<feature type="transmembrane region" description="Helical" evidence="1">
    <location>
        <begin position="77"/>
        <end position="96"/>
    </location>
</feature>
<organism evidence="2 3">
    <name type="scientific">Symbiodinium pilosum</name>
    <name type="common">Dinoflagellate</name>
    <dbReference type="NCBI Taxonomy" id="2952"/>
    <lineage>
        <taxon>Eukaryota</taxon>
        <taxon>Sar</taxon>
        <taxon>Alveolata</taxon>
        <taxon>Dinophyceae</taxon>
        <taxon>Suessiales</taxon>
        <taxon>Symbiodiniaceae</taxon>
        <taxon>Symbiodinium</taxon>
    </lineage>
</organism>
<feature type="transmembrane region" description="Helical" evidence="1">
    <location>
        <begin position="108"/>
        <end position="127"/>
    </location>
</feature>
<comment type="caution">
    <text evidence="2">The sequence shown here is derived from an EMBL/GenBank/DDBJ whole genome shotgun (WGS) entry which is preliminary data.</text>
</comment>
<feature type="transmembrane region" description="Helical" evidence="1">
    <location>
        <begin position="171"/>
        <end position="195"/>
    </location>
</feature>
<dbReference type="OrthoDB" id="406531at2759"/>
<dbReference type="EMBL" id="CAJNIZ010046326">
    <property type="protein sequence ID" value="CAE7745316.1"/>
    <property type="molecule type" value="Genomic_DNA"/>
</dbReference>
<keyword evidence="1" id="KW-0812">Transmembrane</keyword>
<name>A0A812XRI1_SYMPI</name>
<proteinExistence type="predicted"/>
<protein>
    <submittedName>
        <fullName evidence="2">Uncharacterized protein</fullName>
    </submittedName>
</protein>
<evidence type="ECO:0000256" key="1">
    <source>
        <dbReference type="SAM" id="Phobius"/>
    </source>
</evidence>
<keyword evidence="1" id="KW-1133">Transmembrane helix</keyword>
<gene>
    <name evidence="2" type="ORF">SPIL2461_LOCUS21505</name>
</gene>
<evidence type="ECO:0000313" key="3">
    <source>
        <dbReference type="Proteomes" id="UP000649617"/>
    </source>
</evidence>
<sequence length="359" mass="40752">MAAHKAFPGDSKKLIQVIGLTWICSGNLLASIPISLSVLTFGPRNKYTDLGKAKYSNISGYPIVIGGASWLPWQKHLYFLVLLPYYLPFWLIRLPPLQLCGELCDKKYPTWTLAGMACTAFFIFIQIRVFFRVIAWLCWGILTAVTLGFWEHASGKAGKFWEGGTKPFLMFLVILFMNKLVVMLAPLIVAAPQLLKRFLASCSADDADVRCRKLSSFFWVFAEDMVGNPAAQEMGEEEVETAYNELKSVQSLDRDFEGVQPSAGTSSEDEHNKKTSSYFLQIVIATRQLDMMCSTVIPVQLTIIILVRWSLENAKFLDSFQTTIMSRTVVDYFQHLKEQATHVSHVDWQQLMNELWLLF</sequence>
<accession>A0A812XRI1</accession>